<sequence>MKTEKCDQCGEYYEETWLCVKCSKWFCYLCGSSNRVDLCAKCELLKKKFVPEDEEEEEKVKPHETL</sequence>
<organism evidence="1">
    <name type="scientific">marine sediment metagenome</name>
    <dbReference type="NCBI Taxonomy" id="412755"/>
    <lineage>
        <taxon>unclassified sequences</taxon>
        <taxon>metagenomes</taxon>
        <taxon>ecological metagenomes</taxon>
    </lineage>
</organism>
<protein>
    <submittedName>
        <fullName evidence="1">Uncharacterized protein</fullName>
    </submittedName>
</protein>
<name>A0A0F9K1L2_9ZZZZ</name>
<reference evidence="1" key="1">
    <citation type="journal article" date="2015" name="Nature">
        <title>Complex archaea that bridge the gap between prokaryotes and eukaryotes.</title>
        <authorList>
            <person name="Spang A."/>
            <person name="Saw J.H."/>
            <person name="Jorgensen S.L."/>
            <person name="Zaremba-Niedzwiedzka K."/>
            <person name="Martijn J."/>
            <person name="Lind A.E."/>
            <person name="van Eijk R."/>
            <person name="Schleper C."/>
            <person name="Guy L."/>
            <person name="Ettema T.J."/>
        </authorList>
    </citation>
    <scope>NUCLEOTIDE SEQUENCE</scope>
</reference>
<gene>
    <name evidence="1" type="ORF">LCGC14_1386010</name>
</gene>
<dbReference type="AlphaFoldDB" id="A0A0F9K1L2"/>
<comment type="caution">
    <text evidence="1">The sequence shown here is derived from an EMBL/GenBank/DDBJ whole genome shotgun (WGS) entry which is preliminary data.</text>
</comment>
<dbReference type="EMBL" id="LAZR01008903">
    <property type="protein sequence ID" value="KKM75863.1"/>
    <property type="molecule type" value="Genomic_DNA"/>
</dbReference>
<evidence type="ECO:0000313" key="1">
    <source>
        <dbReference type="EMBL" id="KKM75863.1"/>
    </source>
</evidence>
<accession>A0A0F9K1L2</accession>
<proteinExistence type="predicted"/>